<proteinExistence type="predicted"/>
<evidence type="ECO:0000313" key="2">
    <source>
        <dbReference type="Proteomes" id="UP000287166"/>
    </source>
</evidence>
<dbReference type="Proteomes" id="UP000287166">
    <property type="component" value="Unassembled WGS sequence"/>
</dbReference>
<name>A0A401H2L6_9APHY</name>
<sequence length="242" mass="28034">MTREWKPTILSPIERIVVNEPEALRQWRTKNYRNTEEEQADKRLKSLVLYSPELYGKLAWAQSLGGDKVYQNGPGDPLYHNKMTHDADCIVFQHLAGAKELLDLHMHWICVQGAFDAEKDAEMDATDEGVYISLRQRPSIFLMTDDPRDDCGEDRDLLEYLFDFIPVSTPLCVYDSEPSTPPERQDEQDERWEDIMSRVHLFRHVDDEPVQIGGICRPSHSRDTVFWRSALEVHITTSSIEA</sequence>
<dbReference type="InParanoid" id="A0A401H2L6"/>
<keyword evidence="2" id="KW-1185">Reference proteome</keyword>
<reference evidence="1 2" key="1">
    <citation type="journal article" date="2018" name="Sci. Rep.">
        <title>Genome sequence of the cauliflower mushroom Sparassis crispa (Hanabiratake) and its association with beneficial usage.</title>
        <authorList>
            <person name="Kiyama R."/>
            <person name="Furutani Y."/>
            <person name="Kawaguchi K."/>
            <person name="Nakanishi T."/>
        </authorList>
    </citation>
    <scope>NUCLEOTIDE SEQUENCE [LARGE SCALE GENOMIC DNA]</scope>
</reference>
<evidence type="ECO:0000313" key="1">
    <source>
        <dbReference type="EMBL" id="GBE88633.1"/>
    </source>
</evidence>
<dbReference type="GeneID" id="38785550"/>
<dbReference type="OrthoDB" id="10450423at2759"/>
<dbReference type="RefSeq" id="XP_027619546.1">
    <property type="nucleotide sequence ID" value="XM_027763745.1"/>
</dbReference>
<dbReference type="EMBL" id="BFAD01000014">
    <property type="protein sequence ID" value="GBE88633.1"/>
    <property type="molecule type" value="Genomic_DNA"/>
</dbReference>
<gene>
    <name evidence="1" type="ORF">SCP_1400380</name>
</gene>
<comment type="caution">
    <text evidence="1">The sequence shown here is derived from an EMBL/GenBank/DDBJ whole genome shotgun (WGS) entry which is preliminary data.</text>
</comment>
<dbReference type="AlphaFoldDB" id="A0A401H2L6"/>
<accession>A0A401H2L6</accession>
<organism evidence="1 2">
    <name type="scientific">Sparassis crispa</name>
    <dbReference type="NCBI Taxonomy" id="139825"/>
    <lineage>
        <taxon>Eukaryota</taxon>
        <taxon>Fungi</taxon>
        <taxon>Dikarya</taxon>
        <taxon>Basidiomycota</taxon>
        <taxon>Agaricomycotina</taxon>
        <taxon>Agaricomycetes</taxon>
        <taxon>Polyporales</taxon>
        <taxon>Sparassidaceae</taxon>
        <taxon>Sparassis</taxon>
    </lineage>
</organism>
<protein>
    <submittedName>
        <fullName evidence="1">Uncharacterized protein</fullName>
    </submittedName>
</protein>